<dbReference type="PANTHER" id="PTHR20531">
    <property type="entry name" value="N-ALPHA-ACETYLTRANSFERASE 40"/>
    <property type="match status" value="1"/>
</dbReference>
<dbReference type="EC" id="2.3.1.257" evidence="4"/>
<evidence type="ECO:0000256" key="12">
    <source>
        <dbReference type="SAM" id="MobiDB-lite"/>
    </source>
</evidence>
<dbReference type="GO" id="GO:0010485">
    <property type="term" value="F:histone H4 acetyltransferase activity"/>
    <property type="evidence" value="ECO:0007669"/>
    <property type="project" value="InterPro"/>
</dbReference>
<reference evidence="14" key="1">
    <citation type="submission" date="2023-02" db="EMBL/GenBank/DDBJ databases">
        <authorList>
            <person name="Palmer J.M."/>
        </authorList>
    </citation>
    <scope>NUCLEOTIDE SEQUENCE</scope>
    <source>
        <strain evidence="14">FW57</strain>
    </source>
</reference>
<evidence type="ECO:0000256" key="5">
    <source>
        <dbReference type="ARBA" id="ARBA00015043"/>
    </source>
</evidence>
<dbReference type="PROSITE" id="PS51186">
    <property type="entry name" value="GNAT"/>
    <property type="match status" value="1"/>
</dbReference>
<evidence type="ECO:0000256" key="8">
    <source>
        <dbReference type="ARBA" id="ARBA00023242"/>
    </source>
</evidence>
<keyword evidence="15" id="KW-1185">Reference proteome</keyword>
<evidence type="ECO:0000313" key="15">
    <source>
        <dbReference type="Proteomes" id="UP001197093"/>
    </source>
</evidence>
<comment type="similarity">
    <text evidence="3">Belongs to the acetyltransferase family. NAA40 subfamily.</text>
</comment>
<keyword evidence="7" id="KW-0808">Transferase</keyword>
<dbReference type="PANTHER" id="PTHR20531:SF1">
    <property type="entry name" value="N-ALPHA-ACETYLTRANSFERASE 40"/>
    <property type="match status" value="1"/>
</dbReference>
<accession>A0AAD4HUS7</accession>
<dbReference type="GO" id="GO:0005634">
    <property type="term" value="C:nucleus"/>
    <property type="evidence" value="ECO:0007669"/>
    <property type="project" value="UniProtKB-SubCell"/>
</dbReference>
<comment type="catalytic activity">
    <reaction evidence="10">
        <text>N-terminal L-seryl-[histone H2A] + acetyl-CoA = N-terminal N(alpha)-acetyl-L-seryl-[histone H2A] + CoA + H(+)</text>
        <dbReference type="Rhea" id="RHEA:50600"/>
        <dbReference type="Rhea" id="RHEA-COMP:12742"/>
        <dbReference type="Rhea" id="RHEA-COMP:12744"/>
        <dbReference type="ChEBI" id="CHEBI:15378"/>
        <dbReference type="ChEBI" id="CHEBI:57287"/>
        <dbReference type="ChEBI" id="CHEBI:57288"/>
        <dbReference type="ChEBI" id="CHEBI:64738"/>
        <dbReference type="ChEBI" id="CHEBI:83690"/>
        <dbReference type="EC" id="2.3.1.257"/>
    </reaction>
</comment>
<feature type="region of interest" description="Disordered" evidence="12">
    <location>
        <begin position="1"/>
        <end position="21"/>
    </location>
</feature>
<keyword evidence="8" id="KW-0539">Nucleus</keyword>
<evidence type="ECO:0000256" key="4">
    <source>
        <dbReference type="ARBA" id="ARBA00012950"/>
    </source>
</evidence>
<evidence type="ECO:0000256" key="2">
    <source>
        <dbReference type="ARBA" id="ARBA00004496"/>
    </source>
</evidence>
<dbReference type="GO" id="GO:0043998">
    <property type="term" value="F:histone H2A acetyltransferase activity"/>
    <property type="evidence" value="ECO:0007669"/>
    <property type="project" value="InterPro"/>
</dbReference>
<protein>
    <recommendedName>
        <fullName evidence="5">N-alpha-acetyltransferase 40</fullName>
        <ecNumber evidence="4">2.3.1.257</ecNumber>
    </recommendedName>
</protein>
<proteinExistence type="inferred from homology"/>
<dbReference type="AlphaFoldDB" id="A0AAD4HUS7"/>
<dbReference type="GO" id="GO:1990189">
    <property type="term" value="F:protein N-terminal-serine acetyltransferase activity"/>
    <property type="evidence" value="ECO:0007669"/>
    <property type="project" value="UniProtKB-EC"/>
</dbReference>
<dbReference type="InterPro" id="IPR016181">
    <property type="entry name" value="Acyl_CoA_acyltransferase"/>
</dbReference>
<dbReference type="EMBL" id="JAHCVI010000006">
    <property type="protein sequence ID" value="KAG7284041.1"/>
    <property type="molecule type" value="Genomic_DNA"/>
</dbReference>
<comment type="catalytic activity">
    <reaction evidence="11">
        <text>N-terminal L-seryl-[histone H4] + acetyl-CoA = N-terminal N(alpha)-acetyl-L-seryl-[histone H4] + CoA + H(+)</text>
        <dbReference type="Rhea" id="RHEA:50596"/>
        <dbReference type="Rhea" id="RHEA-COMP:12740"/>
        <dbReference type="Rhea" id="RHEA-COMP:12743"/>
        <dbReference type="ChEBI" id="CHEBI:15378"/>
        <dbReference type="ChEBI" id="CHEBI:57287"/>
        <dbReference type="ChEBI" id="CHEBI:57288"/>
        <dbReference type="ChEBI" id="CHEBI:64738"/>
        <dbReference type="ChEBI" id="CHEBI:83690"/>
        <dbReference type="EC" id="2.3.1.257"/>
    </reaction>
</comment>
<evidence type="ECO:0000256" key="11">
    <source>
        <dbReference type="ARBA" id="ARBA00049524"/>
    </source>
</evidence>
<dbReference type="GO" id="GO:0005737">
    <property type="term" value="C:cytoplasm"/>
    <property type="evidence" value="ECO:0007669"/>
    <property type="project" value="UniProtKB-SubCell"/>
</dbReference>
<dbReference type="InterPro" id="IPR039949">
    <property type="entry name" value="NAA40"/>
</dbReference>
<dbReference type="InterPro" id="IPR000182">
    <property type="entry name" value="GNAT_dom"/>
</dbReference>
<dbReference type="SUPFAM" id="SSF55729">
    <property type="entry name" value="Acyl-CoA N-acyltransferases (Nat)"/>
    <property type="match status" value="1"/>
</dbReference>
<keyword evidence="9" id="KW-0012">Acyltransferase</keyword>
<evidence type="ECO:0000256" key="6">
    <source>
        <dbReference type="ARBA" id="ARBA00022490"/>
    </source>
</evidence>
<evidence type="ECO:0000256" key="9">
    <source>
        <dbReference type="ARBA" id="ARBA00023315"/>
    </source>
</evidence>
<evidence type="ECO:0000256" key="7">
    <source>
        <dbReference type="ARBA" id="ARBA00022679"/>
    </source>
</evidence>
<organism evidence="14 15">
    <name type="scientific">Staphylotrichum longicolle</name>
    <dbReference type="NCBI Taxonomy" id="669026"/>
    <lineage>
        <taxon>Eukaryota</taxon>
        <taxon>Fungi</taxon>
        <taxon>Dikarya</taxon>
        <taxon>Ascomycota</taxon>
        <taxon>Pezizomycotina</taxon>
        <taxon>Sordariomycetes</taxon>
        <taxon>Sordariomycetidae</taxon>
        <taxon>Sordariales</taxon>
        <taxon>Chaetomiaceae</taxon>
        <taxon>Staphylotrichum</taxon>
    </lineage>
</organism>
<evidence type="ECO:0000256" key="10">
    <source>
        <dbReference type="ARBA" id="ARBA00047821"/>
    </source>
</evidence>
<evidence type="ECO:0000313" key="14">
    <source>
        <dbReference type="EMBL" id="KAG7284041.1"/>
    </source>
</evidence>
<evidence type="ECO:0000259" key="13">
    <source>
        <dbReference type="PROSITE" id="PS51186"/>
    </source>
</evidence>
<dbReference type="Gene3D" id="3.40.630.30">
    <property type="match status" value="1"/>
</dbReference>
<dbReference type="Proteomes" id="UP001197093">
    <property type="component" value="Unassembled WGS sequence"/>
</dbReference>
<sequence>MKPKRRRAPTSPLERANSKTDEDFIADYLRPGSDESSWVTSWTHPRTGTEYSISLVRPDHLSQDDLTACFHLIEQTSRKDYENSAGKWQPLAKLKEMRSPELRYILVKEKESETIRGFTSLMPTYEEGQPVIYCYEIHLHPELQRANSTGLGSLLMGFHSTVAANLPPITKVMLTCFLSNKRGLDFYKRLGFEKDDISPEPRKLRYGKIFTPDYVILSKPVRSKLVSETSAPDGLKYEKATS</sequence>
<comment type="subcellular location">
    <subcellularLocation>
        <location evidence="2">Cytoplasm</location>
    </subcellularLocation>
    <subcellularLocation>
        <location evidence="1">Nucleus</location>
    </subcellularLocation>
</comment>
<dbReference type="Pfam" id="PF00583">
    <property type="entry name" value="Acetyltransf_1"/>
    <property type="match status" value="1"/>
</dbReference>
<comment type="caution">
    <text evidence="14">The sequence shown here is derived from an EMBL/GenBank/DDBJ whole genome shotgun (WGS) entry which is preliminary data.</text>
</comment>
<feature type="domain" description="N-acetyltransferase" evidence="13">
    <location>
        <begin position="51"/>
        <end position="211"/>
    </location>
</feature>
<evidence type="ECO:0000256" key="3">
    <source>
        <dbReference type="ARBA" id="ARBA00008870"/>
    </source>
</evidence>
<evidence type="ECO:0000256" key="1">
    <source>
        <dbReference type="ARBA" id="ARBA00004123"/>
    </source>
</evidence>
<gene>
    <name evidence="14" type="ORF">NEMBOFW57_010401</name>
</gene>
<name>A0AAD4HUS7_9PEZI</name>
<keyword evidence="6" id="KW-0963">Cytoplasm</keyword>